<organism evidence="1 2">
    <name type="scientific">Batillaria attramentaria</name>
    <dbReference type="NCBI Taxonomy" id="370345"/>
    <lineage>
        <taxon>Eukaryota</taxon>
        <taxon>Metazoa</taxon>
        <taxon>Spiralia</taxon>
        <taxon>Lophotrochozoa</taxon>
        <taxon>Mollusca</taxon>
        <taxon>Gastropoda</taxon>
        <taxon>Caenogastropoda</taxon>
        <taxon>Sorbeoconcha</taxon>
        <taxon>Cerithioidea</taxon>
        <taxon>Batillariidae</taxon>
        <taxon>Batillaria</taxon>
    </lineage>
</organism>
<proteinExistence type="predicted"/>
<dbReference type="Proteomes" id="UP001519460">
    <property type="component" value="Unassembled WGS sequence"/>
</dbReference>
<evidence type="ECO:0000313" key="2">
    <source>
        <dbReference type="Proteomes" id="UP001519460"/>
    </source>
</evidence>
<comment type="caution">
    <text evidence="1">The sequence shown here is derived from an EMBL/GenBank/DDBJ whole genome shotgun (WGS) entry which is preliminary data.</text>
</comment>
<name>A0ABD0LGM0_9CAEN</name>
<gene>
    <name evidence="1" type="ORF">BaRGS_00010452</name>
</gene>
<accession>A0ABD0LGM0</accession>
<reference evidence="1 2" key="1">
    <citation type="journal article" date="2023" name="Sci. Data">
        <title>Genome assembly of the Korean intertidal mud-creeper Batillaria attramentaria.</title>
        <authorList>
            <person name="Patra A.K."/>
            <person name="Ho P.T."/>
            <person name="Jun S."/>
            <person name="Lee S.J."/>
            <person name="Kim Y."/>
            <person name="Won Y.J."/>
        </authorList>
    </citation>
    <scope>NUCLEOTIDE SEQUENCE [LARGE SCALE GENOMIC DNA]</scope>
    <source>
        <strain evidence="1">Wonlab-2016</strain>
    </source>
</reference>
<sequence length="157" mass="17285">MSTETLGKGYILKRIPRSVKEGYMYPKSKKTRIAFPTPNSDGRFGEVACTPNNVLCFIYIARHTNRHKAFCTCDHLQGIGQFEEIKHTTEGSVMTTLAQLGRLTWRTLTKCCFETGHYRGATETAYDSSKTGSGLYAREHANAGSVCLNASSTACAS</sequence>
<keyword evidence="2" id="KW-1185">Reference proteome</keyword>
<dbReference type="AlphaFoldDB" id="A0ABD0LGM0"/>
<evidence type="ECO:0000313" key="1">
    <source>
        <dbReference type="EMBL" id="KAK7498192.1"/>
    </source>
</evidence>
<protein>
    <submittedName>
        <fullName evidence="1">Uncharacterized protein</fullName>
    </submittedName>
</protein>
<dbReference type="EMBL" id="JACVVK020000052">
    <property type="protein sequence ID" value="KAK7498192.1"/>
    <property type="molecule type" value="Genomic_DNA"/>
</dbReference>